<reference evidence="8 9" key="1">
    <citation type="submission" date="2019-01" db="EMBL/GenBank/DDBJ databases">
        <title>A draft genome assembly of the solar-powered sea slug Elysia chlorotica.</title>
        <authorList>
            <person name="Cai H."/>
            <person name="Li Q."/>
            <person name="Fang X."/>
            <person name="Li J."/>
            <person name="Curtis N.E."/>
            <person name="Altenburger A."/>
            <person name="Shibata T."/>
            <person name="Feng M."/>
            <person name="Maeda T."/>
            <person name="Schwartz J.A."/>
            <person name="Shigenobu S."/>
            <person name="Lundholm N."/>
            <person name="Nishiyama T."/>
            <person name="Yang H."/>
            <person name="Hasebe M."/>
            <person name="Li S."/>
            <person name="Pierce S.K."/>
            <person name="Wang J."/>
        </authorList>
    </citation>
    <scope>NUCLEOTIDE SEQUENCE [LARGE SCALE GENOMIC DNA]</scope>
    <source>
        <strain evidence="8">EC2010</strain>
        <tissue evidence="8">Whole organism of an adult</tissue>
    </source>
</reference>
<protein>
    <recommendedName>
        <fullName evidence="7">G-protein coupled receptors family 2 profile 2 domain-containing protein</fullName>
    </recommendedName>
</protein>
<dbReference type="OrthoDB" id="10051649at2759"/>
<evidence type="ECO:0000256" key="1">
    <source>
        <dbReference type="ARBA" id="ARBA00004141"/>
    </source>
</evidence>
<feature type="transmembrane region" description="Helical" evidence="6">
    <location>
        <begin position="715"/>
        <end position="736"/>
    </location>
</feature>
<proteinExistence type="predicted"/>
<keyword evidence="3 6" id="KW-1133">Transmembrane helix</keyword>
<feature type="transmembrane region" description="Helical" evidence="6">
    <location>
        <begin position="546"/>
        <end position="565"/>
    </location>
</feature>
<evidence type="ECO:0000313" key="9">
    <source>
        <dbReference type="Proteomes" id="UP000271974"/>
    </source>
</evidence>
<keyword evidence="4 6" id="KW-0472">Membrane</keyword>
<evidence type="ECO:0000256" key="6">
    <source>
        <dbReference type="SAM" id="Phobius"/>
    </source>
</evidence>
<accession>A0A433UCK6</accession>
<gene>
    <name evidence="8" type="ORF">EGW08_000690</name>
</gene>
<dbReference type="Gene3D" id="1.20.1070.10">
    <property type="entry name" value="Rhodopsin 7-helix transmembrane proteins"/>
    <property type="match status" value="1"/>
</dbReference>
<feature type="transmembrane region" description="Helical" evidence="6">
    <location>
        <begin position="585"/>
        <end position="605"/>
    </location>
</feature>
<comment type="caution">
    <text evidence="8">The sequence shown here is derived from an EMBL/GenBank/DDBJ whole genome shotgun (WGS) entry which is preliminary data.</text>
</comment>
<evidence type="ECO:0000256" key="4">
    <source>
        <dbReference type="ARBA" id="ARBA00023136"/>
    </source>
</evidence>
<dbReference type="PROSITE" id="PS50261">
    <property type="entry name" value="G_PROTEIN_RECEP_F2_4"/>
    <property type="match status" value="1"/>
</dbReference>
<organism evidence="8 9">
    <name type="scientific">Elysia chlorotica</name>
    <name type="common">Eastern emerald elysia</name>
    <name type="synonym">Sea slug</name>
    <dbReference type="NCBI Taxonomy" id="188477"/>
    <lineage>
        <taxon>Eukaryota</taxon>
        <taxon>Metazoa</taxon>
        <taxon>Spiralia</taxon>
        <taxon>Lophotrochozoa</taxon>
        <taxon>Mollusca</taxon>
        <taxon>Gastropoda</taxon>
        <taxon>Heterobranchia</taxon>
        <taxon>Euthyneura</taxon>
        <taxon>Panpulmonata</taxon>
        <taxon>Sacoglossa</taxon>
        <taxon>Placobranchoidea</taxon>
        <taxon>Plakobranchidae</taxon>
        <taxon>Elysia</taxon>
    </lineage>
</organism>
<evidence type="ECO:0000256" key="2">
    <source>
        <dbReference type="ARBA" id="ARBA00022692"/>
    </source>
</evidence>
<keyword evidence="9" id="KW-1185">Reference proteome</keyword>
<evidence type="ECO:0000259" key="7">
    <source>
        <dbReference type="PROSITE" id="PS50261"/>
    </source>
</evidence>
<dbReference type="STRING" id="188477.A0A433UCK6"/>
<dbReference type="GO" id="GO:0004930">
    <property type="term" value="F:G protein-coupled receptor activity"/>
    <property type="evidence" value="ECO:0007669"/>
    <property type="project" value="InterPro"/>
</dbReference>
<dbReference type="GO" id="GO:0016020">
    <property type="term" value="C:membrane"/>
    <property type="evidence" value="ECO:0007669"/>
    <property type="project" value="UniProtKB-SubCell"/>
</dbReference>
<feature type="region of interest" description="Disordered" evidence="5">
    <location>
        <begin position="786"/>
        <end position="815"/>
    </location>
</feature>
<evidence type="ECO:0000256" key="3">
    <source>
        <dbReference type="ARBA" id="ARBA00022989"/>
    </source>
</evidence>
<feature type="transmembrane region" description="Helical" evidence="6">
    <location>
        <begin position="742"/>
        <end position="762"/>
    </location>
</feature>
<feature type="transmembrane region" description="Helical" evidence="6">
    <location>
        <begin position="510"/>
        <end position="534"/>
    </location>
</feature>
<feature type="domain" description="G-protein coupled receptors family 2 profile 2" evidence="7">
    <location>
        <begin position="509"/>
        <end position="766"/>
    </location>
</feature>
<evidence type="ECO:0000313" key="8">
    <source>
        <dbReference type="EMBL" id="RUS91575.1"/>
    </source>
</evidence>
<dbReference type="InterPro" id="IPR053231">
    <property type="entry name" value="GPCR_LN-TM7"/>
</dbReference>
<evidence type="ECO:0000256" key="5">
    <source>
        <dbReference type="SAM" id="MobiDB-lite"/>
    </source>
</evidence>
<sequence>MSGEVFKSVEKWVLQISCEHYQSLYTVTTEDDFLKGASEQTDVCFVSLLAPEDLTELERCDPQFFWPREKRESTECRHRDLRLAKLCSEVDQLAFSTSHKGQNLFCVLCDGEIPFTNTFSHRVLTTFPPTSLITSRPAPISPAPIYIPPLTLLLGVSRRSQPSLPKCSNVTWWDDSGECRPAHCSPGKLIDESGKCLSAIEQIRGLGYKLSIVFEPRKQEMVTEQDINSLSNTISGVVENLSFESMSDINITVVRQNGTGYSKLKQVSVCSYFTGNDTVGRDEYESQLLKFVSQIWTVKRANGTNDSIILKPVLLGNELKDLELTDREDGQLVIELPQPQKDYDQGYETYKSTNNERYLSNNGMKFTTPPMRPFSFLTMPPQISSRPTTPISQPSSFTPAYIPKSGEIILTQSHARKISRIAQWTLKDEFIDVTHSLECPYVTVNITNITISNKLPKLNFLFMGETLQVNSEQKISVVKGRLQICISLYKKLTSPIFMRTKQSVLEHVQYYIEVICVILSVVCLLLSALTYCLFPSLRSLPGLNNLSLCVSLAVAQVCLLITARWGVNNLLPRGYCTMHAVLLHFSWLASFAWMSVCCIHMFRVFTAQSTKFTDNRSDKKRYLHYCMYGFGVPTILVIATYAINAGVTSGNSSGYNDDICFLDTSHSIWTLVLSLLAPLVLVILTNSVMFVLTVRQIVQVTNLQEQRRSRDRQGVITYVKLSTLTGLLGAVVVVAVQLNSSVLSLLTSPLMALQGVFIFVSFTCNQRVRHLYVELFGRLGLRCGKSSEKTTSTGSSTVRSSSNNPTRSQTLSTSI</sequence>
<feature type="transmembrane region" description="Helical" evidence="6">
    <location>
        <begin position="667"/>
        <end position="694"/>
    </location>
</feature>
<dbReference type="AlphaFoldDB" id="A0A433UCK6"/>
<feature type="transmembrane region" description="Helical" evidence="6">
    <location>
        <begin position="625"/>
        <end position="647"/>
    </location>
</feature>
<feature type="compositionally biased region" description="Low complexity" evidence="5">
    <location>
        <begin position="789"/>
        <end position="808"/>
    </location>
</feature>
<dbReference type="CDD" id="cd15039">
    <property type="entry name" value="7tmB3_Methuselah-like"/>
    <property type="match status" value="1"/>
</dbReference>
<name>A0A433UCK6_ELYCH</name>
<dbReference type="PANTHER" id="PTHR45902:SF1">
    <property type="entry name" value="LATROPHILIN RECEPTOR-LIKE PROTEIN A"/>
    <property type="match status" value="1"/>
</dbReference>
<dbReference type="Pfam" id="PF00002">
    <property type="entry name" value="7tm_2"/>
    <property type="match status" value="1"/>
</dbReference>
<dbReference type="InterPro" id="IPR000832">
    <property type="entry name" value="GPCR_2_secretin-like"/>
</dbReference>
<keyword evidence="2 6" id="KW-0812">Transmembrane</keyword>
<dbReference type="PANTHER" id="PTHR45902">
    <property type="entry name" value="LATROPHILIN RECEPTOR-LIKE PROTEIN A"/>
    <property type="match status" value="1"/>
</dbReference>
<dbReference type="InterPro" id="IPR017981">
    <property type="entry name" value="GPCR_2-like_7TM"/>
</dbReference>
<comment type="subcellular location">
    <subcellularLocation>
        <location evidence="1">Membrane</location>
        <topology evidence="1">Multi-pass membrane protein</topology>
    </subcellularLocation>
</comment>
<dbReference type="EMBL" id="RQTK01000009">
    <property type="protein sequence ID" value="RUS91575.1"/>
    <property type="molecule type" value="Genomic_DNA"/>
</dbReference>
<dbReference type="Proteomes" id="UP000271974">
    <property type="component" value="Unassembled WGS sequence"/>
</dbReference>
<dbReference type="GO" id="GO:0007166">
    <property type="term" value="P:cell surface receptor signaling pathway"/>
    <property type="evidence" value="ECO:0007669"/>
    <property type="project" value="InterPro"/>
</dbReference>